<keyword evidence="3" id="KW-0645">Protease</keyword>
<dbReference type="OrthoDB" id="9813836at2"/>
<keyword evidence="4" id="KW-0378">Hydrolase</keyword>
<dbReference type="InterPro" id="IPR001314">
    <property type="entry name" value="Peptidase_S1A"/>
</dbReference>
<dbReference type="SUPFAM" id="SSF50494">
    <property type="entry name" value="Trypsin-like serine proteases"/>
    <property type="match status" value="1"/>
</dbReference>
<dbReference type="STRING" id="1038014.SAMN04487910_2593"/>
<dbReference type="EMBL" id="FOAB01000004">
    <property type="protein sequence ID" value="SEL48373.1"/>
    <property type="molecule type" value="Genomic_DNA"/>
</dbReference>
<comment type="subcellular location">
    <subcellularLocation>
        <location evidence="1">Secreted</location>
    </subcellularLocation>
</comment>
<dbReference type="InterPro" id="IPR043504">
    <property type="entry name" value="Peptidase_S1_PA_chymotrypsin"/>
</dbReference>
<dbReference type="InterPro" id="IPR018114">
    <property type="entry name" value="TRYPSIN_HIS"/>
</dbReference>
<dbReference type="PANTHER" id="PTHR24264">
    <property type="entry name" value="TRYPSIN-RELATED"/>
    <property type="match status" value="1"/>
</dbReference>
<evidence type="ECO:0000256" key="2">
    <source>
        <dbReference type="ARBA" id="ARBA00022525"/>
    </source>
</evidence>
<reference evidence="6 7" key="1">
    <citation type="submission" date="2016-10" db="EMBL/GenBank/DDBJ databases">
        <authorList>
            <person name="de Groot N.N."/>
        </authorList>
    </citation>
    <scope>NUCLEOTIDE SEQUENCE [LARGE SCALE GENOMIC DNA]</scope>
    <source>
        <strain evidence="6 7">DSM 25232</strain>
    </source>
</reference>
<gene>
    <name evidence="6" type="ORF">SAMN04487910_2593</name>
</gene>
<dbReference type="InterPro" id="IPR009003">
    <property type="entry name" value="Peptidase_S1_PA"/>
</dbReference>
<organism evidence="6 7">
    <name type="scientific">Aquimarina amphilecti</name>
    <dbReference type="NCBI Taxonomy" id="1038014"/>
    <lineage>
        <taxon>Bacteria</taxon>
        <taxon>Pseudomonadati</taxon>
        <taxon>Bacteroidota</taxon>
        <taxon>Flavobacteriia</taxon>
        <taxon>Flavobacteriales</taxon>
        <taxon>Flavobacteriaceae</taxon>
        <taxon>Aquimarina</taxon>
    </lineage>
</organism>
<evidence type="ECO:0000256" key="1">
    <source>
        <dbReference type="ARBA" id="ARBA00004613"/>
    </source>
</evidence>
<name>A0A1H7QKD3_AQUAM</name>
<proteinExistence type="predicted"/>
<dbReference type="RefSeq" id="WP_091409067.1">
    <property type="nucleotide sequence ID" value="NZ_FOAB01000004.1"/>
</dbReference>
<dbReference type="InterPro" id="IPR001254">
    <property type="entry name" value="Trypsin_dom"/>
</dbReference>
<evidence type="ECO:0000256" key="3">
    <source>
        <dbReference type="ARBA" id="ARBA00022670"/>
    </source>
</evidence>
<protein>
    <submittedName>
        <fullName evidence="6">Trypsin</fullName>
    </submittedName>
</protein>
<dbReference type="Proteomes" id="UP000198521">
    <property type="component" value="Unassembled WGS sequence"/>
</dbReference>
<evidence type="ECO:0000313" key="7">
    <source>
        <dbReference type="Proteomes" id="UP000198521"/>
    </source>
</evidence>
<dbReference type="InterPro" id="IPR050127">
    <property type="entry name" value="Serine_Proteases_S1"/>
</dbReference>
<feature type="domain" description="Peptidase S1" evidence="5">
    <location>
        <begin position="52"/>
        <end position="267"/>
    </location>
</feature>
<sequence>MKRINAIVLFLVGSLISVSFSYITNNEHEVMITRHDKDEVEFLKLAKKFEKYMCLLNLPDCEGTIIADQWVLSAAHCAVGITQKFENGRKHFVIIEDVEIEVDKVIMYKDWNNPQADNSSLKDIALLHLKTKPIDAMQAKLYVDEDEVDKLVYMVGRGNKGDGLIGINGNDGKQRGATNRIETATKNWLTWTFDHPDTQTKYLTEFEGISGPGDSGGPAFIVKNNTVYLAGISSWQDTKGGDEGLYGVVENYTRVSQYIQWINEEMTGKGNVSEAILRVEPKPDATVYEPKIISVNASTLKQYVGEYEISGNIMKVYTKENDTKIYLFVSEGQEYEFVPTGEHEFSSEILEDYKLEFKNEKNGVFRKLIIIQPDVTYELTRR</sequence>
<dbReference type="GO" id="GO:0005615">
    <property type="term" value="C:extracellular space"/>
    <property type="evidence" value="ECO:0007669"/>
    <property type="project" value="TreeGrafter"/>
</dbReference>
<evidence type="ECO:0000256" key="4">
    <source>
        <dbReference type="ARBA" id="ARBA00022801"/>
    </source>
</evidence>
<evidence type="ECO:0000259" key="5">
    <source>
        <dbReference type="PROSITE" id="PS50240"/>
    </source>
</evidence>
<dbReference type="PROSITE" id="PS00134">
    <property type="entry name" value="TRYPSIN_HIS"/>
    <property type="match status" value="1"/>
</dbReference>
<keyword evidence="7" id="KW-1185">Reference proteome</keyword>
<keyword evidence="2" id="KW-0964">Secreted</keyword>
<accession>A0A1H7QKD3</accession>
<dbReference type="AlphaFoldDB" id="A0A1H7QKD3"/>
<dbReference type="PROSITE" id="PS50240">
    <property type="entry name" value="TRYPSIN_DOM"/>
    <property type="match status" value="1"/>
</dbReference>
<dbReference type="PANTHER" id="PTHR24264:SF65">
    <property type="entry name" value="SRCR DOMAIN-CONTAINING PROTEIN"/>
    <property type="match status" value="1"/>
</dbReference>
<dbReference type="SMART" id="SM00020">
    <property type="entry name" value="Tryp_SPc"/>
    <property type="match status" value="1"/>
</dbReference>
<dbReference type="PRINTS" id="PR00722">
    <property type="entry name" value="CHYMOTRYPSIN"/>
</dbReference>
<dbReference type="GO" id="GO:0004252">
    <property type="term" value="F:serine-type endopeptidase activity"/>
    <property type="evidence" value="ECO:0007669"/>
    <property type="project" value="InterPro"/>
</dbReference>
<dbReference type="GO" id="GO:0006508">
    <property type="term" value="P:proteolysis"/>
    <property type="evidence" value="ECO:0007669"/>
    <property type="project" value="UniProtKB-KW"/>
</dbReference>
<dbReference type="Gene3D" id="2.40.10.10">
    <property type="entry name" value="Trypsin-like serine proteases"/>
    <property type="match status" value="1"/>
</dbReference>
<evidence type="ECO:0000313" key="6">
    <source>
        <dbReference type="EMBL" id="SEL48373.1"/>
    </source>
</evidence>
<dbReference type="Pfam" id="PF00089">
    <property type="entry name" value="Trypsin"/>
    <property type="match status" value="1"/>
</dbReference>